<keyword evidence="6" id="KW-0732">Signal</keyword>
<dbReference type="EC" id="3.2.1.52" evidence="3"/>
<keyword evidence="5" id="KW-0326">Glycosidase</keyword>
<evidence type="ECO:0000256" key="1">
    <source>
        <dbReference type="ARBA" id="ARBA00001231"/>
    </source>
</evidence>
<dbReference type="InterPro" id="IPR025705">
    <property type="entry name" value="Beta_hexosaminidase_sua/sub"/>
</dbReference>
<dbReference type="Pfam" id="PF02838">
    <property type="entry name" value="Glyco_hydro_20b"/>
    <property type="match status" value="1"/>
</dbReference>
<comment type="similarity">
    <text evidence="2">Belongs to the glycosyl hydrolase 20 family.</text>
</comment>
<dbReference type="InterPro" id="IPR029018">
    <property type="entry name" value="Hex-like_dom2"/>
</dbReference>
<dbReference type="PANTHER" id="PTHR22600">
    <property type="entry name" value="BETA-HEXOSAMINIDASE"/>
    <property type="match status" value="1"/>
</dbReference>
<evidence type="ECO:0000256" key="3">
    <source>
        <dbReference type="ARBA" id="ARBA00012663"/>
    </source>
</evidence>
<dbReference type="EMBL" id="CP106735">
    <property type="protein sequence ID" value="UXX80968.1"/>
    <property type="molecule type" value="Genomic_DNA"/>
</dbReference>
<evidence type="ECO:0000256" key="2">
    <source>
        <dbReference type="ARBA" id="ARBA00006285"/>
    </source>
</evidence>
<dbReference type="Gene3D" id="3.30.379.10">
    <property type="entry name" value="Chitobiase/beta-hexosaminidase domain 2-like"/>
    <property type="match status" value="1"/>
</dbReference>
<proteinExistence type="inferred from homology"/>
<dbReference type="SUPFAM" id="SSF55545">
    <property type="entry name" value="beta-N-acetylhexosaminidase-like domain"/>
    <property type="match status" value="1"/>
</dbReference>
<evidence type="ECO:0000256" key="6">
    <source>
        <dbReference type="SAM" id="SignalP"/>
    </source>
</evidence>
<dbReference type="PANTHER" id="PTHR22600:SF57">
    <property type="entry name" value="BETA-N-ACETYLHEXOSAMINIDASE"/>
    <property type="match status" value="1"/>
</dbReference>
<reference evidence="9" key="1">
    <citation type="submission" date="2022-10" db="EMBL/GenBank/DDBJ databases">
        <title>Comparative genomics and taxonomic characterization of three novel marine species of genus Reichenbachiella exhibiting antioxidant and polysaccharide degradation activities.</title>
        <authorList>
            <person name="Muhammad N."/>
            <person name="Lee Y.-J."/>
            <person name="Ko J."/>
            <person name="Kim S.-G."/>
        </authorList>
    </citation>
    <scope>NUCLEOTIDE SEQUENCE</scope>
    <source>
        <strain evidence="9">Wsw4-B4</strain>
    </source>
</reference>
<dbReference type="InterPro" id="IPR017853">
    <property type="entry name" value="GH"/>
</dbReference>
<name>A0ABY6D7D0_9BACT</name>
<evidence type="ECO:0000313" key="10">
    <source>
        <dbReference type="Proteomes" id="UP001062165"/>
    </source>
</evidence>
<dbReference type="PRINTS" id="PR00738">
    <property type="entry name" value="GLHYDRLASE20"/>
</dbReference>
<dbReference type="Proteomes" id="UP001062165">
    <property type="component" value="Chromosome"/>
</dbReference>
<dbReference type="Pfam" id="PF00728">
    <property type="entry name" value="Glyco_hydro_20"/>
    <property type="match status" value="1"/>
</dbReference>
<comment type="catalytic activity">
    <reaction evidence="1">
        <text>Hydrolysis of terminal non-reducing N-acetyl-D-hexosamine residues in N-acetyl-beta-D-hexosaminides.</text>
        <dbReference type="EC" id="3.2.1.52"/>
    </reaction>
</comment>
<dbReference type="InterPro" id="IPR015883">
    <property type="entry name" value="Glyco_hydro_20_cat"/>
</dbReference>
<feature type="signal peptide" evidence="6">
    <location>
        <begin position="1"/>
        <end position="21"/>
    </location>
</feature>
<accession>A0ABY6D7D0</accession>
<dbReference type="CDD" id="cd06563">
    <property type="entry name" value="GH20_chitobiase-like"/>
    <property type="match status" value="1"/>
</dbReference>
<feature type="chain" id="PRO_5046565359" description="beta-N-acetylhexosaminidase" evidence="6">
    <location>
        <begin position="22"/>
        <end position="533"/>
    </location>
</feature>
<keyword evidence="10" id="KW-1185">Reference proteome</keyword>
<keyword evidence="4" id="KW-0378">Hydrolase</keyword>
<feature type="domain" description="Glycoside hydrolase family 20 catalytic" evidence="7">
    <location>
        <begin position="150"/>
        <end position="483"/>
    </location>
</feature>
<evidence type="ECO:0000259" key="8">
    <source>
        <dbReference type="Pfam" id="PF02838"/>
    </source>
</evidence>
<protein>
    <recommendedName>
        <fullName evidence="3">beta-N-acetylhexosaminidase</fullName>
        <ecNumber evidence="3">3.2.1.52</ecNumber>
    </recommendedName>
</protein>
<dbReference type="InterPro" id="IPR015882">
    <property type="entry name" value="HEX_bac_N"/>
</dbReference>
<evidence type="ECO:0000313" key="9">
    <source>
        <dbReference type="EMBL" id="UXX80968.1"/>
    </source>
</evidence>
<evidence type="ECO:0000256" key="5">
    <source>
        <dbReference type="ARBA" id="ARBA00023295"/>
    </source>
</evidence>
<organism evidence="9 10">
    <name type="scientific">Reichenbachiella carrageenanivorans</name>
    <dbReference type="NCBI Taxonomy" id="2979869"/>
    <lineage>
        <taxon>Bacteria</taxon>
        <taxon>Pseudomonadati</taxon>
        <taxon>Bacteroidota</taxon>
        <taxon>Cytophagia</taxon>
        <taxon>Cytophagales</taxon>
        <taxon>Reichenbachiellaceae</taxon>
        <taxon>Reichenbachiella</taxon>
    </lineage>
</organism>
<gene>
    <name evidence="9" type="ORF">N7E81_07635</name>
</gene>
<dbReference type="SUPFAM" id="SSF51445">
    <property type="entry name" value="(Trans)glycosidases"/>
    <property type="match status" value="1"/>
</dbReference>
<sequence>MRGRIVIYCFLIVVSSAHLMAQNVLPTPTSMQVRTGTFIMETAYLVTSNMDLKKKAFYLTDEMEQLTKLTGRFEAKQDTGEISLLVNDFPELGREGYYLDITSQGIIIKANNEAGIFYGITTLLQLAFEYKAFGRIEWPLISITDVPRMRWRSFMFDSGRQYHTMRHLKEYLDHMAMLKMNVFHWHLTEHDGWRIEIKRYPKLTSIGSNVGPWPEQKGYYTQDQIKEVIAYAAERNIEVVPEIDLPGHSNAALHAYPEMACMGERPVRLEKGHSPVIFCGGREATYTFLENVLDEVMALFPSQYIHLGGDEAPKDHWAVCDDCQARTKKEGLKDSHELQLYFSKRLALYLQENGRKAIFWDDVVRDNEGIKMPANTVINWWNYRKHKEKGLVDGVNNGFEVIAGTNYYTYLFFPITPWAGCNENRTFDLKMAYESNPSDIDHSSDLMLGMSASMWGDYNIQQNMNDRFVFPRIYALTEQMWSTAKRLPFNDFYTKVKGKYPYLTYKHIDYGPALKSETPDDYSWQYNEVWGKK</sequence>
<dbReference type="RefSeq" id="WP_263052697.1">
    <property type="nucleotide sequence ID" value="NZ_CP106735.1"/>
</dbReference>
<dbReference type="Gene3D" id="3.20.20.80">
    <property type="entry name" value="Glycosidases"/>
    <property type="match status" value="1"/>
</dbReference>
<feature type="domain" description="Beta-hexosaminidase bacterial type N-terminal" evidence="8">
    <location>
        <begin position="22"/>
        <end position="145"/>
    </location>
</feature>
<evidence type="ECO:0000259" key="7">
    <source>
        <dbReference type="Pfam" id="PF00728"/>
    </source>
</evidence>
<evidence type="ECO:0000256" key="4">
    <source>
        <dbReference type="ARBA" id="ARBA00022801"/>
    </source>
</evidence>